<proteinExistence type="predicted"/>
<organism evidence="2 3">
    <name type="scientific">Kordiimonas lacus</name>
    <dbReference type="NCBI Taxonomy" id="637679"/>
    <lineage>
        <taxon>Bacteria</taxon>
        <taxon>Pseudomonadati</taxon>
        <taxon>Pseudomonadota</taxon>
        <taxon>Alphaproteobacteria</taxon>
        <taxon>Kordiimonadales</taxon>
        <taxon>Kordiimonadaceae</taxon>
        <taxon>Kordiimonas</taxon>
    </lineage>
</organism>
<reference evidence="2 3" key="1">
    <citation type="submission" date="2016-10" db="EMBL/GenBank/DDBJ databases">
        <authorList>
            <person name="de Groot N.N."/>
        </authorList>
    </citation>
    <scope>NUCLEOTIDE SEQUENCE [LARGE SCALE GENOMIC DNA]</scope>
    <source>
        <strain evidence="2 3">CGMCC 1.9109</strain>
    </source>
</reference>
<protein>
    <submittedName>
        <fullName evidence="2">Predicted dehydrogenase</fullName>
    </submittedName>
</protein>
<dbReference type="InterPro" id="IPR036291">
    <property type="entry name" value="NAD(P)-bd_dom_sf"/>
</dbReference>
<dbReference type="Pfam" id="PF01408">
    <property type="entry name" value="GFO_IDH_MocA"/>
    <property type="match status" value="1"/>
</dbReference>
<evidence type="ECO:0000313" key="3">
    <source>
        <dbReference type="Proteomes" id="UP000183685"/>
    </source>
</evidence>
<dbReference type="InterPro" id="IPR051450">
    <property type="entry name" value="Gfo/Idh/MocA_Oxidoreductases"/>
</dbReference>
<dbReference type="Gene3D" id="3.30.360.10">
    <property type="entry name" value="Dihydrodipicolinate Reductase, domain 2"/>
    <property type="match status" value="1"/>
</dbReference>
<gene>
    <name evidence="2" type="ORF">SAMN04488071_2606</name>
</gene>
<dbReference type="Proteomes" id="UP000183685">
    <property type="component" value="Unassembled WGS sequence"/>
</dbReference>
<feature type="domain" description="Gfo/Idh/MocA-like oxidoreductase N-terminal" evidence="1">
    <location>
        <begin position="11"/>
        <end position="114"/>
    </location>
</feature>
<dbReference type="SUPFAM" id="SSF51735">
    <property type="entry name" value="NAD(P)-binding Rossmann-fold domains"/>
    <property type="match status" value="1"/>
</dbReference>
<dbReference type="PANTHER" id="PTHR43377">
    <property type="entry name" value="BILIVERDIN REDUCTASE A"/>
    <property type="match status" value="1"/>
</dbReference>
<dbReference type="GO" id="GO:0000166">
    <property type="term" value="F:nucleotide binding"/>
    <property type="evidence" value="ECO:0007669"/>
    <property type="project" value="InterPro"/>
</dbReference>
<sequence length="311" mass="35141">MSAVHSSGVQVKVGLIGCGRWGRNILRDLLSIGCEVWVAEHRDSNQAQALEMGARKVVAEWQELPEDLDGYIVAVQTDRHFDVLSALADTGKPVFVEKPITPDLDQAYALKDLMGDRVFVMHKWRYHPGVQALADVREKGQFGDLKRLWCSRLQWQQPHDDVDAFWILMPHDLSITFHIVGQLPDVQAVQADVHGQDIHVLTAFLGPVPQVQLEISDIYPETRRKVTAHFEKAVVSLPNPLADHLLVQHLDENGQPTAEHEIIPISTEYPLLREIKGFVDFLKGGVRPLSPIEDEIRLMEHLNELRRKALA</sequence>
<dbReference type="SUPFAM" id="SSF55347">
    <property type="entry name" value="Glyceraldehyde-3-phosphate dehydrogenase-like, C-terminal domain"/>
    <property type="match status" value="1"/>
</dbReference>
<dbReference type="EMBL" id="FNAK01000006">
    <property type="protein sequence ID" value="SDE32735.1"/>
    <property type="molecule type" value="Genomic_DNA"/>
</dbReference>
<dbReference type="PANTHER" id="PTHR43377:SF6">
    <property type="entry name" value="GFO_IDH_MOCA-LIKE OXIDOREDUCTASE N-TERMINAL DOMAIN-CONTAINING PROTEIN"/>
    <property type="match status" value="1"/>
</dbReference>
<dbReference type="InterPro" id="IPR000683">
    <property type="entry name" value="Gfo/Idh/MocA-like_OxRdtase_N"/>
</dbReference>
<dbReference type="AlphaFoldDB" id="A0A1G7C2U5"/>
<keyword evidence="3" id="KW-1185">Reference proteome</keyword>
<evidence type="ECO:0000259" key="1">
    <source>
        <dbReference type="Pfam" id="PF01408"/>
    </source>
</evidence>
<dbReference type="Gene3D" id="3.40.50.720">
    <property type="entry name" value="NAD(P)-binding Rossmann-like Domain"/>
    <property type="match status" value="1"/>
</dbReference>
<accession>A0A1G7C2U5</accession>
<dbReference type="RefSeq" id="WP_068307046.1">
    <property type="nucleotide sequence ID" value="NZ_FNAK01000006.1"/>
</dbReference>
<name>A0A1G7C2U5_9PROT</name>
<evidence type="ECO:0000313" key="2">
    <source>
        <dbReference type="EMBL" id="SDE32735.1"/>
    </source>
</evidence>
<dbReference type="STRING" id="637679.GCA_001550055_03316"/>